<accession>A0A2I1BUV0</accession>
<dbReference type="Proteomes" id="UP000234474">
    <property type="component" value="Unassembled WGS sequence"/>
</dbReference>
<dbReference type="SUPFAM" id="SSF48403">
    <property type="entry name" value="Ankyrin repeat"/>
    <property type="match status" value="1"/>
</dbReference>
<gene>
    <name evidence="1" type="ORF">P174DRAFT_379165</name>
</gene>
<feature type="non-terminal residue" evidence="1">
    <location>
        <position position="1"/>
    </location>
</feature>
<organism evidence="1 2">
    <name type="scientific">Aspergillus novofumigatus (strain IBT 16806)</name>
    <dbReference type="NCBI Taxonomy" id="1392255"/>
    <lineage>
        <taxon>Eukaryota</taxon>
        <taxon>Fungi</taxon>
        <taxon>Dikarya</taxon>
        <taxon>Ascomycota</taxon>
        <taxon>Pezizomycotina</taxon>
        <taxon>Eurotiomycetes</taxon>
        <taxon>Eurotiomycetidae</taxon>
        <taxon>Eurotiales</taxon>
        <taxon>Aspergillaceae</taxon>
        <taxon>Aspergillus</taxon>
        <taxon>Aspergillus subgen. Fumigati</taxon>
    </lineage>
</organism>
<dbReference type="RefSeq" id="XP_024677737.1">
    <property type="nucleotide sequence ID" value="XM_024822886.1"/>
</dbReference>
<dbReference type="Gene3D" id="1.25.40.20">
    <property type="entry name" value="Ankyrin repeat-containing domain"/>
    <property type="match status" value="1"/>
</dbReference>
<comment type="caution">
    <text evidence="1">The sequence shown here is derived from an EMBL/GenBank/DDBJ whole genome shotgun (WGS) entry which is preliminary data.</text>
</comment>
<dbReference type="InterPro" id="IPR036770">
    <property type="entry name" value="Ankyrin_rpt-contain_sf"/>
</dbReference>
<dbReference type="AlphaFoldDB" id="A0A2I1BUV0"/>
<evidence type="ECO:0000313" key="1">
    <source>
        <dbReference type="EMBL" id="PKX89142.1"/>
    </source>
</evidence>
<evidence type="ECO:0000313" key="2">
    <source>
        <dbReference type="Proteomes" id="UP000234474"/>
    </source>
</evidence>
<protein>
    <submittedName>
        <fullName evidence="1">Uncharacterized protein</fullName>
    </submittedName>
</protein>
<reference evidence="2" key="1">
    <citation type="journal article" date="2018" name="Proc. Natl. Acad. Sci. U.S.A.">
        <title>Linking secondary metabolites to gene clusters through genome sequencing of six diverse Aspergillus species.</title>
        <authorList>
            <person name="Kaerboelling I."/>
            <person name="Vesth T.C."/>
            <person name="Frisvad J.C."/>
            <person name="Nybo J.L."/>
            <person name="Theobald S."/>
            <person name="Kuo A."/>
            <person name="Bowyer P."/>
            <person name="Matsuda Y."/>
            <person name="Mondo S."/>
            <person name="Lyhne E.K."/>
            <person name="Kogle M.E."/>
            <person name="Clum A."/>
            <person name="Lipzen A."/>
            <person name="Salamov A."/>
            <person name="Ngan C.Y."/>
            <person name="Daum C."/>
            <person name="Chiniquy J."/>
            <person name="Barry K."/>
            <person name="LaButti K."/>
            <person name="Haridas S."/>
            <person name="Simmons B.A."/>
            <person name="Magnuson J.K."/>
            <person name="Mortensen U.H."/>
            <person name="Larsen T.O."/>
            <person name="Grigoriev I.V."/>
            <person name="Baker S.E."/>
            <person name="Andersen M.R."/>
        </authorList>
    </citation>
    <scope>NUCLEOTIDE SEQUENCE [LARGE SCALE GENOMIC DNA]</scope>
    <source>
        <strain evidence="2">IBT 16806</strain>
    </source>
</reference>
<proteinExistence type="predicted"/>
<keyword evidence="2" id="KW-1185">Reference proteome</keyword>
<dbReference type="GeneID" id="36530212"/>
<dbReference type="VEuPathDB" id="FungiDB:P174DRAFT_379165"/>
<dbReference type="EMBL" id="MSZS01000010">
    <property type="protein sequence ID" value="PKX89142.1"/>
    <property type="molecule type" value="Genomic_DNA"/>
</dbReference>
<dbReference type="OrthoDB" id="20872at2759"/>
<name>A0A2I1BUV0_ASPN1</name>
<dbReference type="Pfam" id="PF13857">
    <property type="entry name" value="Ank_5"/>
    <property type="match status" value="1"/>
</dbReference>
<sequence length="55" mass="6227">VLLNHTQVDLHAQDWWKLIALHKAARQGHLPIVKLLLAELSININTKDRNGVTPL</sequence>
<dbReference type="STRING" id="1392255.A0A2I1BUV0"/>
<dbReference type="InterPro" id="IPR002110">
    <property type="entry name" value="Ankyrin_rpt"/>
</dbReference>